<dbReference type="AlphaFoldDB" id="A0A069DVV4"/>
<dbReference type="GO" id="GO:0042393">
    <property type="term" value="F:histone binding"/>
    <property type="evidence" value="ECO:0007669"/>
    <property type="project" value="TreeGrafter"/>
</dbReference>
<accession>A0A069DVV4</accession>
<proteinExistence type="evidence at transcript level"/>
<evidence type="ECO:0000313" key="6">
    <source>
        <dbReference type="EMBL" id="JAC88040.1"/>
    </source>
</evidence>
<dbReference type="GO" id="GO:0005730">
    <property type="term" value="C:nucleolus"/>
    <property type="evidence" value="ECO:0007669"/>
    <property type="project" value="TreeGrafter"/>
</dbReference>
<feature type="domain" description="SPT2 homolog N-terminal" evidence="5">
    <location>
        <begin position="1"/>
        <end position="92"/>
    </location>
</feature>
<evidence type="ECO:0000259" key="5">
    <source>
        <dbReference type="Pfam" id="PF22878"/>
    </source>
</evidence>
<comment type="similarity">
    <text evidence="1">Belongs to the SPT2 family.</text>
</comment>
<evidence type="ECO:0000256" key="4">
    <source>
        <dbReference type="SAM" id="MobiDB-lite"/>
    </source>
</evidence>
<feature type="compositionally biased region" description="Basic and acidic residues" evidence="4">
    <location>
        <begin position="372"/>
        <end position="389"/>
    </location>
</feature>
<feature type="region of interest" description="Disordered" evidence="4">
    <location>
        <begin position="483"/>
        <end position="508"/>
    </location>
</feature>
<feature type="compositionally biased region" description="Polar residues" evidence="4">
    <location>
        <begin position="208"/>
        <end position="221"/>
    </location>
</feature>
<protein>
    <recommendedName>
        <fullName evidence="2">Protein SPT2 homolog</fullName>
    </recommendedName>
</protein>
<dbReference type="InterPro" id="IPR013256">
    <property type="entry name" value="Chromatin_SPT2"/>
</dbReference>
<evidence type="ECO:0000256" key="1">
    <source>
        <dbReference type="ARBA" id="ARBA00006461"/>
    </source>
</evidence>
<dbReference type="PANTHER" id="PTHR22691:SF8">
    <property type="entry name" value="PROTEIN SPT2 HOMOLOG"/>
    <property type="match status" value="1"/>
</dbReference>
<name>A0A069DVV4_9HEMI</name>
<dbReference type="GO" id="GO:0006360">
    <property type="term" value="P:transcription by RNA polymerase I"/>
    <property type="evidence" value="ECO:0007669"/>
    <property type="project" value="TreeGrafter"/>
</dbReference>
<sequence>MNYGDLLYRAHENKCSVSNKQVRCYKTSFEPPKKLSKSKVSSDNIRKFLARKEEEEKRKLLEEQRKKSELLALRSQDKKAQKRVQVMLKRTKSANKSVMEDAIDNVNTADTLMGPNQCDDDDYGYVSQEASALYNKLMNKYENMPPEPELFSKKKKEVKDLAAAKDRVKLALQKEAEEAELPHKRKKKSSKGVNDLIQDTDSEEEPAGSTTTDTSQKSKLYSFSSNESISSKKEPTESVKPKIKKPLSTAPPPPDFNELLRIAKEKQHEPILIDTSARQKEPQRLMTSKEKAEFMREEERKRNRLMKERNGVNRLKEPENKVKEQSKVQKEISKKAEPTGLKRIPKLSQSKPKDEIMDKPIVDKQPLISKKVQSESKPKSVEERLKKSSDVWQKSSNITPKKCATNGVLKKSMDAMKSEKYSMNVASSSLEKKCNEEYVPKPKVSIKNVDKELSDIDKEIELLRKRKMLLALKAKEEQAAPVPKYVPSAIKPRPVNPKEPPREKNVPKLLKKKPIKKRCIESDSEYDSELDDFIDDGPEVEEDYSKVISEIFGYDKSKYRYVEEDDECMESNFAQQMKEEFVSSKIGLLEDLEDIRQEQEEKRRRLNLKKKFKPSQ</sequence>
<keyword evidence="3" id="KW-0175">Coiled coil</keyword>
<evidence type="ECO:0000256" key="3">
    <source>
        <dbReference type="ARBA" id="ARBA00023054"/>
    </source>
</evidence>
<feature type="compositionally biased region" description="Basic and acidic residues" evidence="4">
    <location>
        <begin position="351"/>
        <end position="362"/>
    </location>
</feature>
<dbReference type="InterPro" id="IPR054552">
    <property type="entry name" value="SPT2_N"/>
</dbReference>
<dbReference type="Pfam" id="PF08243">
    <property type="entry name" value="SPT2"/>
    <property type="match status" value="1"/>
</dbReference>
<dbReference type="EMBL" id="GBGD01000849">
    <property type="protein sequence ID" value="JAC88040.1"/>
    <property type="molecule type" value="mRNA"/>
</dbReference>
<feature type="compositionally biased region" description="Basic and acidic residues" evidence="4">
    <location>
        <begin position="230"/>
        <end position="240"/>
    </location>
</feature>
<dbReference type="Pfam" id="PF22878">
    <property type="entry name" value="SPT2_N"/>
    <property type="match status" value="1"/>
</dbReference>
<dbReference type="SMART" id="SM00784">
    <property type="entry name" value="SPT2"/>
    <property type="match status" value="1"/>
</dbReference>
<reference evidence="6" key="1">
    <citation type="journal article" date="2015" name="J. Med. Entomol.">
        <title>A Deep Insight Into the Sialotranscriptome of the Chagas Disease Vector, Panstrongylus megistus (Hemiptera: Heteroptera).</title>
        <authorList>
            <person name="Ribeiro J.M."/>
            <person name="Schwarz A."/>
            <person name="Francischetti I.M."/>
        </authorList>
    </citation>
    <scope>NUCLEOTIDE SEQUENCE</scope>
    <source>
        <tissue evidence="6">Salivary glands</tissue>
    </source>
</reference>
<dbReference type="GO" id="GO:0003677">
    <property type="term" value="F:DNA binding"/>
    <property type="evidence" value="ECO:0007669"/>
    <property type="project" value="TreeGrafter"/>
</dbReference>
<dbReference type="GO" id="GO:0006334">
    <property type="term" value="P:nucleosome assembly"/>
    <property type="evidence" value="ECO:0007669"/>
    <property type="project" value="TreeGrafter"/>
</dbReference>
<organism evidence="6">
    <name type="scientific">Panstrongylus megistus</name>
    <dbReference type="NCBI Taxonomy" id="65343"/>
    <lineage>
        <taxon>Eukaryota</taxon>
        <taxon>Metazoa</taxon>
        <taxon>Ecdysozoa</taxon>
        <taxon>Arthropoda</taxon>
        <taxon>Hexapoda</taxon>
        <taxon>Insecta</taxon>
        <taxon>Pterygota</taxon>
        <taxon>Neoptera</taxon>
        <taxon>Paraneoptera</taxon>
        <taxon>Hemiptera</taxon>
        <taxon>Heteroptera</taxon>
        <taxon>Panheteroptera</taxon>
        <taxon>Cimicomorpha</taxon>
        <taxon>Reduviidae</taxon>
        <taxon>Triatominae</taxon>
        <taxon>Panstrongylus</taxon>
    </lineage>
</organism>
<dbReference type="PANTHER" id="PTHR22691">
    <property type="entry name" value="YEAST SPT2-RELATED"/>
    <property type="match status" value="1"/>
</dbReference>
<feature type="compositionally biased region" description="Basic and acidic residues" evidence="4">
    <location>
        <begin position="261"/>
        <end position="337"/>
    </location>
</feature>
<feature type="region of interest" description="Disordered" evidence="4">
    <location>
        <begin position="174"/>
        <end position="398"/>
    </location>
</feature>
<evidence type="ECO:0000256" key="2">
    <source>
        <dbReference type="ARBA" id="ARBA00013786"/>
    </source>
</evidence>